<reference evidence="1" key="1">
    <citation type="submission" date="2019-04" db="EMBL/GenBank/DDBJ databases">
        <title>Friends and foes A comparative genomics study of 23 Aspergillus species from section Flavi.</title>
        <authorList>
            <consortium name="DOE Joint Genome Institute"/>
            <person name="Kjaerbolling I."/>
            <person name="Vesth T."/>
            <person name="Frisvad J.C."/>
            <person name="Nybo J.L."/>
            <person name="Theobald S."/>
            <person name="Kildgaard S."/>
            <person name="Isbrandt T."/>
            <person name="Kuo A."/>
            <person name="Sato A."/>
            <person name="Lyhne E.K."/>
            <person name="Kogle M.E."/>
            <person name="Wiebenga A."/>
            <person name="Kun R.S."/>
            <person name="Lubbers R.J."/>
            <person name="Makela M.R."/>
            <person name="Barry K."/>
            <person name="Chovatia M."/>
            <person name="Clum A."/>
            <person name="Daum C."/>
            <person name="Haridas S."/>
            <person name="He G."/>
            <person name="LaButti K."/>
            <person name="Lipzen A."/>
            <person name="Mondo S."/>
            <person name="Riley R."/>
            <person name="Salamov A."/>
            <person name="Simmons B.A."/>
            <person name="Magnuson J.K."/>
            <person name="Henrissat B."/>
            <person name="Mortensen U.H."/>
            <person name="Larsen T.O."/>
            <person name="Devries R.P."/>
            <person name="Grigoriev I.V."/>
            <person name="Machida M."/>
            <person name="Baker S.E."/>
            <person name="Andersen M.R."/>
        </authorList>
    </citation>
    <scope>NUCLEOTIDE SEQUENCE</scope>
    <source>
        <strain evidence="1">CBS 117612</strain>
    </source>
</reference>
<dbReference type="OrthoDB" id="268593at2759"/>
<dbReference type="Proteomes" id="UP000325558">
    <property type="component" value="Unassembled WGS sequence"/>
</dbReference>
<evidence type="ECO:0000313" key="1">
    <source>
        <dbReference type="EMBL" id="KAE8345971.1"/>
    </source>
</evidence>
<sequence length="209" mass="23452">MSLWRETFLNLRHAVPKTVPGDRACRAQSKRLLTYSSQSPRVTAPNQYSLYAKRPGYSVSQRRAWNGLNPQCRSFSATAGVQHGHITPPKPGEELNISFIDKDGEKYDFQVSEGDNLLDIAQANDLEMEGSDPLGTGHNAQACLLTGFLCARSLRRFMRLLDMPCHRGGPRRVRQDGRTIRRRKRHAGFGIRTDRDISAGLSSYHEQGA</sequence>
<gene>
    <name evidence="1" type="ORF">BDV24DRAFT_90657</name>
</gene>
<dbReference type="InterPro" id="IPR012675">
    <property type="entry name" value="Beta-grasp_dom_sf"/>
</dbReference>
<name>A0A5N6YKR9_9EURO</name>
<organism evidence="1">
    <name type="scientific">Aspergillus arachidicola</name>
    <dbReference type="NCBI Taxonomy" id="656916"/>
    <lineage>
        <taxon>Eukaryota</taxon>
        <taxon>Fungi</taxon>
        <taxon>Dikarya</taxon>
        <taxon>Ascomycota</taxon>
        <taxon>Pezizomycotina</taxon>
        <taxon>Eurotiomycetes</taxon>
        <taxon>Eurotiomycetidae</taxon>
        <taxon>Eurotiales</taxon>
        <taxon>Aspergillaceae</taxon>
        <taxon>Aspergillus</taxon>
        <taxon>Aspergillus subgen. Circumdati</taxon>
    </lineage>
</organism>
<dbReference type="Gene3D" id="3.10.20.30">
    <property type="match status" value="1"/>
</dbReference>
<proteinExistence type="predicted"/>
<accession>A0A5N6YKR9</accession>
<protein>
    <submittedName>
        <fullName evidence="1">Uncharacterized protein</fullName>
    </submittedName>
</protein>
<dbReference type="EMBL" id="ML737117">
    <property type="protein sequence ID" value="KAE8345971.1"/>
    <property type="molecule type" value="Genomic_DNA"/>
</dbReference>
<dbReference type="AlphaFoldDB" id="A0A5N6YKR9"/>